<dbReference type="PANTHER" id="PTHR21686">
    <property type="entry name" value="DEOXYNUCLEOTIDYLTRANSFERASE TERMINAL-INTERACTING PROTEIN 2"/>
    <property type="match status" value="1"/>
</dbReference>
<proteinExistence type="predicted"/>
<dbReference type="OrthoDB" id="427886at2759"/>
<feature type="region of interest" description="Disordered" evidence="3">
    <location>
        <begin position="617"/>
        <end position="642"/>
    </location>
</feature>
<feature type="compositionally biased region" description="Polar residues" evidence="3">
    <location>
        <begin position="326"/>
        <end position="337"/>
    </location>
</feature>
<dbReference type="GeneTree" id="ENSGT00510000048142"/>
<feature type="compositionally biased region" description="Basic and acidic residues" evidence="3">
    <location>
        <begin position="401"/>
        <end position="423"/>
    </location>
</feature>
<feature type="region of interest" description="Disordered" evidence="3">
    <location>
        <begin position="383"/>
        <end position="552"/>
    </location>
</feature>
<feature type="region of interest" description="Disordered" evidence="3">
    <location>
        <begin position="1"/>
        <end position="178"/>
    </location>
</feature>
<dbReference type="GO" id="GO:0003723">
    <property type="term" value="F:RNA binding"/>
    <property type="evidence" value="ECO:0007669"/>
    <property type="project" value="TreeGrafter"/>
</dbReference>
<dbReference type="Pfam" id="PF08698">
    <property type="entry name" value="Fcf2"/>
    <property type="match status" value="1"/>
</dbReference>
<comment type="subcellular location">
    <subcellularLocation>
        <location evidence="1">Nucleus</location>
        <location evidence="1">Nucleolus</location>
    </subcellularLocation>
</comment>
<feature type="compositionally biased region" description="Basic and acidic residues" evidence="3">
    <location>
        <begin position="733"/>
        <end position="743"/>
    </location>
</feature>
<evidence type="ECO:0000313" key="6">
    <source>
        <dbReference type="Proteomes" id="UP000694569"/>
    </source>
</evidence>
<keyword evidence="2" id="KW-0539">Nucleus</keyword>
<feature type="compositionally biased region" description="Acidic residues" evidence="3">
    <location>
        <begin position="383"/>
        <end position="393"/>
    </location>
</feature>
<accession>A0A8C5MJ48</accession>
<feature type="compositionally biased region" description="Acidic residues" evidence="3">
    <location>
        <begin position="456"/>
        <end position="467"/>
    </location>
</feature>
<evidence type="ECO:0000256" key="3">
    <source>
        <dbReference type="SAM" id="MobiDB-lite"/>
    </source>
</evidence>
<sequence>MVATRRGTRVIPQEEEKRSGPEDAGGQPAMEVSTPSSQVQTRNRVKRDSQSEDNSDKDRDVESTVSTGPPELPKPGVQILTRSRRKSGQSDGDISEADSTASSHSTRRSRSRQPMGHLTESARKLRSQVSRLVSEPILESKEDSELSEAESNGSSVSTKASKRPASAVSKSALQRNRRSVVFSEPVISIKDGEDVSEVESNCSSVSGVQRTRRPRITRSRQSDAKCAQSAVKESPVIEISDAESCSSGISSWSVSKRASRRNNGKSQQLDKEENIKEAKSLAVTDVVFGSPIRSHKRSSETITRVMSPSRRSLRIRQIDPKDDAGPSTTEQTGNTMSHAEVKADSASFAVESLTVDFPCTKSELSAVPNKAISEQIDLTDELERELIDVEEQPTESSVSNKDTKSILTDKDCPASSKDKDVHDGSSILLFKDRKTPDGVLEVLLDSDASSESAESSSEDNGVEDEGENDKPIAGSVIRTKPAPSEHFEDALFVIDTKPGLDSSKKYYQDNDDEEQGDGNREEEEPQKVDDSEEEFDEEEDEDDLLLNKPNKALSLSTSIDTGLKLKDIGGLYINFDAAKPNPGASLLQKMKKGHKKADELLKNSVITPDFEKKDCVPSHKELTKQLKKQRKEEKEKSTGRGWFDMKAPELTDELKNDLKALKMRSALDPKRFYKKNDRDGFPKYFQVGTVVDSSVDFYHSRIPKKERKRTIVEELLADAEFRRYNKRKFQEIMSEKSARAEGKKNRKKKKFRQ</sequence>
<feature type="compositionally biased region" description="Basic and acidic residues" evidence="3">
    <location>
        <begin position="12"/>
        <end position="21"/>
    </location>
</feature>
<dbReference type="InterPro" id="IPR014810">
    <property type="entry name" value="Fcf2_C"/>
</dbReference>
<dbReference type="InterPro" id="IPR039883">
    <property type="entry name" value="Fcf2/DNTTIP2"/>
</dbReference>
<feature type="compositionally biased region" description="Polar residues" evidence="3">
    <location>
        <begin position="300"/>
        <end position="310"/>
    </location>
</feature>
<feature type="region of interest" description="Disordered" evidence="3">
    <location>
        <begin position="243"/>
        <end position="275"/>
    </location>
</feature>
<dbReference type="PANTHER" id="PTHR21686:SF12">
    <property type="entry name" value="DEOXYNUCLEOTIDYLTRANSFERASE TERMINAL-INTERACTING PROTEIN 2"/>
    <property type="match status" value="1"/>
</dbReference>
<dbReference type="Proteomes" id="UP000694569">
    <property type="component" value="Unplaced"/>
</dbReference>
<name>A0A8C5MJ48_9ANUR</name>
<keyword evidence="6" id="KW-1185">Reference proteome</keyword>
<dbReference type="AlphaFoldDB" id="A0A8C5MJ48"/>
<reference evidence="5" key="2">
    <citation type="submission" date="2025-09" db="UniProtKB">
        <authorList>
            <consortium name="Ensembl"/>
        </authorList>
    </citation>
    <scope>IDENTIFICATION</scope>
</reference>
<dbReference type="GO" id="GO:0005730">
    <property type="term" value="C:nucleolus"/>
    <property type="evidence" value="ECO:0007669"/>
    <property type="project" value="UniProtKB-SubCell"/>
</dbReference>
<evidence type="ECO:0000259" key="4">
    <source>
        <dbReference type="Pfam" id="PF08698"/>
    </source>
</evidence>
<protein>
    <recommendedName>
        <fullName evidence="4">Fcf2 pre-rRNA processing C-terminal domain-containing protein</fullName>
    </recommendedName>
</protein>
<feature type="region of interest" description="Disordered" evidence="3">
    <location>
        <begin position="193"/>
        <end position="222"/>
    </location>
</feature>
<reference evidence="5" key="1">
    <citation type="submission" date="2025-08" db="UniProtKB">
        <authorList>
            <consortium name="Ensembl"/>
        </authorList>
    </citation>
    <scope>IDENTIFICATION</scope>
</reference>
<feature type="compositionally biased region" description="Acidic residues" evidence="3">
    <location>
        <begin position="509"/>
        <end position="544"/>
    </location>
</feature>
<feature type="compositionally biased region" description="Low complexity" evidence="3">
    <location>
        <begin position="445"/>
        <end position="455"/>
    </location>
</feature>
<feature type="compositionally biased region" description="Polar residues" evidence="3">
    <location>
        <begin position="33"/>
        <end position="42"/>
    </location>
</feature>
<evidence type="ECO:0000256" key="2">
    <source>
        <dbReference type="ARBA" id="ARBA00023242"/>
    </source>
</evidence>
<feature type="compositionally biased region" description="Basic and acidic residues" evidence="3">
    <location>
        <begin position="617"/>
        <end position="638"/>
    </location>
</feature>
<dbReference type="Ensembl" id="ENSLLET00000015631.1">
    <property type="protein sequence ID" value="ENSLLEP00000015051.1"/>
    <property type="gene ID" value="ENSLLEG00000009585.1"/>
</dbReference>
<organism evidence="5 6">
    <name type="scientific">Leptobrachium leishanense</name>
    <name type="common">Leishan spiny toad</name>
    <dbReference type="NCBI Taxonomy" id="445787"/>
    <lineage>
        <taxon>Eukaryota</taxon>
        <taxon>Metazoa</taxon>
        <taxon>Chordata</taxon>
        <taxon>Craniata</taxon>
        <taxon>Vertebrata</taxon>
        <taxon>Euteleostomi</taxon>
        <taxon>Amphibia</taxon>
        <taxon>Batrachia</taxon>
        <taxon>Anura</taxon>
        <taxon>Pelobatoidea</taxon>
        <taxon>Megophryidae</taxon>
        <taxon>Leptobrachium</taxon>
    </lineage>
</organism>
<feature type="compositionally biased region" description="Basic residues" evidence="3">
    <location>
        <begin position="744"/>
        <end position="753"/>
    </location>
</feature>
<feature type="domain" description="Fcf2 pre-rRNA processing C-terminal" evidence="4">
    <location>
        <begin position="635"/>
        <end position="728"/>
    </location>
</feature>
<feature type="compositionally biased region" description="Low complexity" evidence="3">
    <location>
        <begin position="244"/>
        <end position="255"/>
    </location>
</feature>
<dbReference type="GO" id="GO:0006396">
    <property type="term" value="P:RNA processing"/>
    <property type="evidence" value="ECO:0007669"/>
    <property type="project" value="TreeGrafter"/>
</dbReference>
<evidence type="ECO:0000313" key="5">
    <source>
        <dbReference type="Ensembl" id="ENSLLEP00000015051.1"/>
    </source>
</evidence>
<feature type="compositionally biased region" description="Polar residues" evidence="3">
    <location>
        <begin position="149"/>
        <end position="159"/>
    </location>
</feature>
<feature type="region of interest" description="Disordered" evidence="3">
    <location>
        <begin position="290"/>
        <end position="338"/>
    </location>
</feature>
<feature type="region of interest" description="Disordered" evidence="3">
    <location>
        <begin position="733"/>
        <end position="753"/>
    </location>
</feature>
<feature type="compositionally biased region" description="Basic and acidic residues" evidence="3">
    <location>
        <begin position="46"/>
        <end position="62"/>
    </location>
</feature>
<evidence type="ECO:0000256" key="1">
    <source>
        <dbReference type="ARBA" id="ARBA00004604"/>
    </source>
</evidence>